<sequence length="1428" mass="159182">MEPGSRPSPVVMTEAGEEDGVVVIGSSRRASFAPGVHTLDSTLAGTSQDDSAILTEVGEIPFRDHIPDTLGVTTKATTTPGRIHCQDSERELPTLSKRLLADRLFSFNLTRPHPPVHPVYPVPGSSQLLVGSWRSWDLACKDFFKDGVASALNRHVEKEAQELSGEAFSQFMDQLYDRISSLLESNDLAENLGALWAIDELIDVTLGESASNVSKFSSYMRTVFEVKRDPEILILASRVLGHLARAGGAMTADEVERQIKNALEWLRGERIEYRRFAAVLILKEMAENASTVFNVYVPEFVDAIWVALRDPTLAVRERAVDALRACLRVIEKRETRWRVQWYYRMCEAAQVGLGKNASVHSIHGSLLAVGELLRNTGEFMMSRYREVADIVLKYLEHRDRLVQLSITSLLPRIAHFLRDRFVTNYFKICMDHILAVLRNPAERASGFIALGEMAGALDGELIPYLPTITLHLRDAIAPRRGKPSVEALACVGNFAKAMGHAMEPHVRVLLDSMFSSGLSSTLVEALEQITLSIPSLLPTIQDRLLDSISIALGSGLVQLALRTLAHFNFKGHELLEFARDSVVVYLEDEDGTTRRDASICCCRLAANSIAGIPSPRFSSSRSSRIGGMKRRQLVEEIMEKLLIAAVADADVSVRQSVFFSLCANCSFDEYLAQADSLSSIFVALNDEDFDVSLCRHLIQLLTYLEQSTDSKCKEESARLLGCLIRNCERLVIPYIAPIHKALAARLYEGIGVNANNGITTGVLATVGELAKAGGFIMRQYLPDLMPLIVDALLDGAAVHKRKVVVATLGQVVQSTGYVISPYNEHPQLLGLLLKLLNGELAWSTRREVLKVLGIMGALDPHAHKRNQQNVPGPHGDAARPASDTGQHIVSMEELPTEIWPSFATSGDYYSTVAISSLMRILRYPSLSSYHQKIVGSLMFIFKSMGLGCVPYLPKVLPDLFHAVDTCEDGLKEFNTWKLGTLVSIVRQQIRKNLPKLLSLISELWSSFSLPATNRPVQGSPILHLIEQLCLALNDEFRTYLPAILPCCIQVLGTLDEHMHLLLPALIRLFKVDASIDIRRRAINTLTKLIPRVQVNGHVASLVHHLKLVFDGNNDELRRDAADALCCLAHALGEDFIFIPSIHKLLLKHHLRHRDFDEIMSHLRKREPLILESLSAQKLTRRFHVEGISDPLNDMDSDPSDAELKCTGNLELIKTAGEASQRSTKEDWAEWMRHFSIELLKESPSPALRTYARLAQLQPFVARELFAAGFASCWAQMNETSQEQLVRNLKTAFSSQNIPPEILATLLNLAEFMEHDEKPLPIDTRLLGALAEKHEAAVGILTFSQQHLDVQLKESWYEKLQRWEDALKAYTLKSSQALHNLDATLDAQLARIEERSSVSRRFNSLLQVLPSAWRINISPRSQLQTRSCF</sequence>
<dbReference type="GO" id="GO:0005524">
    <property type="term" value="F:ATP binding"/>
    <property type="evidence" value="ECO:0007669"/>
    <property type="project" value="UniProtKB-KW"/>
</dbReference>
<dbReference type="PANTHER" id="PTHR11139:SF9">
    <property type="entry name" value="SERINE_THREONINE-PROTEIN KINASE MTOR"/>
    <property type="match status" value="1"/>
</dbReference>
<keyword evidence="1" id="KW-0547">Nucleotide-binding</keyword>
<dbReference type="SUPFAM" id="SSF48371">
    <property type="entry name" value="ARM repeat"/>
    <property type="match status" value="1"/>
</dbReference>
<dbReference type="GO" id="GO:0005737">
    <property type="term" value="C:cytoplasm"/>
    <property type="evidence" value="ECO:0007669"/>
    <property type="project" value="TreeGrafter"/>
</dbReference>
<dbReference type="SMART" id="SM01346">
    <property type="entry name" value="DUF3385"/>
    <property type="match status" value="1"/>
</dbReference>
<evidence type="ECO:0000313" key="3">
    <source>
        <dbReference type="EMBL" id="KAJ0979681.1"/>
    </source>
</evidence>
<dbReference type="GO" id="GO:0031931">
    <property type="term" value="C:TORC1 complex"/>
    <property type="evidence" value="ECO:0007669"/>
    <property type="project" value="TreeGrafter"/>
</dbReference>
<protein>
    <recommendedName>
        <fullName evidence="1">Serine/threonine-protein kinase TOR</fullName>
        <ecNumber evidence="1">2.7.11.1</ecNumber>
    </recommendedName>
</protein>
<dbReference type="EMBL" id="JAGGNH010000003">
    <property type="protein sequence ID" value="KAJ0979681.1"/>
    <property type="molecule type" value="Genomic_DNA"/>
</dbReference>
<evidence type="ECO:0000259" key="2">
    <source>
        <dbReference type="SMART" id="SM01346"/>
    </source>
</evidence>
<dbReference type="GO" id="GO:0031932">
    <property type="term" value="C:TORC2 complex"/>
    <property type="evidence" value="ECO:0007669"/>
    <property type="project" value="TreeGrafter"/>
</dbReference>
<dbReference type="FunFam" id="1.25.10.10:FF:000265">
    <property type="entry name" value="Serine/threonine-protein kinase TOR"/>
    <property type="match status" value="1"/>
</dbReference>
<dbReference type="GO" id="GO:0005634">
    <property type="term" value="C:nucleus"/>
    <property type="evidence" value="ECO:0007669"/>
    <property type="project" value="TreeGrafter"/>
</dbReference>
<comment type="similarity">
    <text evidence="1">Belongs to the PI3/PI4-kinase family.</text>
</comment>
<dbReference type="Proteomes" id="UP001085076">
    <property type="component" value="Miscellaneous, Linkage group lg03"/>
</dbReference>
<dbReference type="InterPro" id="IPR016024">
    <property type="entry name" value="ARM-type_fold"/>
</dbReference>
<dbReference type="PANTHER" id="PTHR11139">
    <property type="entry name" value="ATAXIA TELANGIECTASIA MUTATED ATM -RELATED"/>
    <property type="match status" value="1"/>
</dbReference>
<evidence type="ECO:0000313" key="4">
    <source>
        <dbReference type="Proteomes" id="UP001085076"/>
    </source>
</evidence>
<dbReference type="GO" id="GO:0016242">
    <property type="term" value="P:negative regulation of macroautophagy"/>
    <property type="evidence" value="ECO:0007669"/>
    <property type="project" value="TreeGrafter"/>
</dbReference>
<reference evidence="3" key="2">
    <citation type="journal article" date="2022" name="Hortic Res">
        <title>The genome of Dioscorea zingiberensis sheds light on the biosynthesis, origin and evolution of the medicinally important diosgenin saponins.</title>
        <authorList>
            <person name="Li Y."/>
            <person name="Tan C."/>
            <person name="Li Z."/>
            <person name="Guo J."/>
            <person name="Li S."/>
            <person name="Chen X."/>
            <person name="Wang C."/>
            <person name="Dai X."/>
            <person name="Yang H."/>
            <person name="Song W."/>
            <person name="Hou L."/>
            <person name="Xu J."/>
            <person name="Tong Z."/>
            <person name="Xu A."/>
            <person name="Yuan X."/>
            <person name="Wang W."/>
            <person name="Yang Q."/>
            <person name="Chen L."/>
            <person name="Sun Z."/>
            <person name="Wang K."/>
            <person name="Pan B."/>
            <person name="Chen J."/>
            <person name="Bao Y."/>
            <person name="Liu F."/>
            <person name="Qi X."/>
            <person name="Gang D.R."/>
            <person name="Wen J."/>
            <person name="Li J."/>
        </authorList>
    </citation>
    <scope>NUCLEOTIDE SEQUENCE</scope>
    <source>
        <strain evidence="3">Dzin_1.0</strain>
    </source>
</reference>
<comment type="catalytic activity">
    <reaction evidence="1">
        <text>L-threonyl-[protein] + ATP = O-phospho-L-threonyl-[protein] + ADP + H(+)</text>
        <dbReference type="Rhea" id="RHEA:46608"/>
        <dbReference type="Rhea" id="RHEA-COMP:11060"/>
        <dbReference type="Rhea" id="RHEA-COMP:11605"/>
        <dbReference type="ChEBI" id="CHEBI:15378"/>
        <dbReference type="ChEBI" id="CHEBI:30013"/>
        <dbReference type="ChEBI" id="CHEBI:30616"/>
        <dbReference type="ChEBI" id="CHEBI:61977"/>
        <dbReference type="ChEBI" id="CHEBI:456216"/>
        <dbReference type="EC" id="2.7.11.1"/>
    </reaction>
</comment>
<dbReference type="EC" id="2.7.11.1" evidence="1"/>
<gene>
    <name evidence="3" type="ORF">J5N97_015155</name>
</gene>
<dbReference type="GO" id="GO:0031929">
    <property type="term" value="P:TOR signaling"/>
    <property type="evidence" value="ECO:0007669"/>
    <property type="project" value="TreeGrafter"/>
</dbReference>
<dbReference type="OrthoDB" id="381190at2759"/>
<dbReference type="FunFam" id="1.25.10.10:FF:000802">
    <property type="entry name" value="Serine/threonine-protein kinase TOR"/>
    <property type="match status" value="1"/>
</dbReference>
<dbReference type="InterPro" id="IPR050517">
    <property type="entry name" value="DDR_Repair_Kinase"/>
</dbReference>
<dbReference type="Gene3D" id="1.25.10.10">
    <property type="entry name" value="Leucine-rich Repeat Variant"/>
    <property type="match status" value="5"/>
</dbReference>
<dbReference type="InterPro" id="IPR011989">
    <property type="entry name" value="ARM-like"/>
</dbReference>
<dbReference type="GO" id="GO:0004674">
    <property type="term" value="F:protein serine/threonine kinase activity"/>
    <property type="evidence" value="ECO:0007669"/>
    <property type="project" value="UniProtKB-KW"/>
</dbReference>
<name>A0A9D5HKD9_9LILI</name>
<reference evidence="3" key="1">
    <citation type="submission" date="2021-03" db="EMBL/GenBank/DDBJ databases">
        <authorList>
            <person name="Li Z."/>
            <person name="Yang C."/>
        </authorList>
    </citation>
    <scope>NUCLEOTIDE SEQUENCE</scope>
    <source>
        <strain evidence="3">Dzin_1.0</strain>
        <tissue evidence="3">Leaf</tissue>
    </source>
</reference>
<comment type="caution">
    <text evidence="3">The sequence shown here is derived from an EMBL/GenBank/DDBJ whole genome shotgun (WGS) entry which is preliminary data.</text>
</comment>
<evidence type="ECO:0000256" key="1">
    <source>
        <dbReference type="RuleBase" id="RU364109"/>
    </source>
</evidence>
<organism evidence="3 4">
    <name type="scientific">Dioscorea zingiberensis</name>
    <dbReference type="NCBI Taxonomy" id="325984"/>
    <lineage>
        <taxon>Eukaryota</taxon>
        <taxon>Viridiplantae</taxon>
        <taxon>Streptophyta</taxon>
        <taxon>Embryophyta</taxon>
        <taxon>Tracheophyta</taxon>
        <taxon>Spermatophyta</taxon>
        <taxon>Magnoliopsida</taxon>
        <taxon>Liliopsida</taxon>
        <taxon>Dioscoreales</taxon>
        <taxon>Dioscoreaceae</taxon>
        <taxon>Dioscorea</taxon>
    </lineage>
</organism>
<keyword evidence="4" id="KW-1185">Reference proteome</keyword>
<keyword evidence="1" id="KW-0067">ATP-binding</keyword>
<keyword evidence="1" id="KW-0418">Kinase</keyword>
<dbReference type="FunFam" id="1.25.10.10:FF:000284">
    <property type="entry name" value="Serine/threonine-protein kinase TOR"/>
    <property type="match status" value="1"/>
</dbReference>
<feature type="domain" description="Serine/threonine-protein kinase mTOR" evidence="2">
    <location>
        <begin position="818"/>
        <end position="986"/>
    </location>
</feature>
<keyword evidence="1" id="KW-0808">Transferase</keyword>
<accession>A0A9D5HKD9</accession>
<proteinExistence type="inferred from homology"/>
<keyword evidence="1" id="KW-0723">Serine/threonine-protein kinase</keyword>
<dbReference type="Pfam" id="PF11865">
    <property type="entry name" value="mTOR_dom"/>
    <property type="match status" value="1"/>
</dbReference>
<dbReference type="InterPro" id="IPR024585">
    <property type="entry name" value="mTOR_dom"/>
</dbReference>